<reference evidence="5" key="1">
    <citation type="submission" date="2015-02" db="EMBL/GenBank/DDBJ databases">
        <title>Genome sequencing for Strongylocentrotus purpuratus.</title>
        <authorList>
            <person name="Murali S."/>
            <person name="Liu Y."/>
            <person name="Vee V."/>
            <person name="English A."/>
            <person name="Wang M."/>
            <person name="Skinner E."/>
            <person name="Han Y."/>
            <person name="Muzny D.M."/>
            <person name="Worley K.C."/>
            <person name="Gibbs R.A."/>
        </authorList>
    </citation>
    <scope>NUCLEOTIDE SEQUENCE</scope>
</reference>
<dbReference type="RefSeq" id="XP_011670686.1">
    <property type="nucleotide sequence ID" value="XM_011672384.2"/>
</dbReference>
<keyword evidence="1" id="KW-1015">Disulfide bond</keyword>
<dbReference type="Gene3D" id="2.10.25.10">
    <property type="entry name" value="Laminin"/>
    <property type="match status" value="1"/>
</dbReference>
<feature type="domain" description="EGF-like" evidence="3">
    <location>
        <begin position="358"/>
        <end position="398"/>
    </location>
</feature>
<dbReference type="Proteomes" id="UP000007110">
    <property type="component" value="Unassembled WGS sequence"/>
</dbReference>
<feature type="signal peptide" evidence="2">
    <location>
        <begin position="1"/>
        <end position="19"/>
    </location>
</feature>
<reference evidence="4" key="2">
    <citation type="submission" date="2021-01" db="UniProtKB">
        <authorList>
            <consortium name="EnsemblMetazoa"/>
        </authorList>
    </citation>
    <scope>IDENTIFICATION</scope>
</reference>
<keyword evidence="5" id="KW-1185">Reference proteome</keyword>
<organism evidence="4 5">
    <name type="scientific">Strongylocentrotus purpuratus</name>
    <name type="common">Purple sea urchin</name>
    <dbReference type="NCBI Taxonomy" id="7668"/>
    <lineage>
        <taxon>Eukaryota</taxon>
        <taxon>Metazoa</taxon>
        <taxon>Echinodermata</taxon>
        <taxon>Eleutherozoa</taxon>
        <taxon>Echinozoa</taxon>
        <taxon>Echinoidea</taxon>
        <taxon>Euechinoidea</taxon>
        <taxon>Echinacea</taxon>
        <taxon>Camarodonta</taxon>
        <taxon>Echinidea</taxon>
        <taxon>Strongylocentrotidae</taxon>
        <taxon>Strongylocentrotus</taxon>
    </lineage>
</organism>
<evidence type="ECO:0000256" key="1">
    <source>
        <dbReference type="PROSITE-ProRule" id="PRU00076"/>
    </source>
</evidence>
<dbReference type="GeneID" id="115918041"/>
<accession>A0A7M7HNI5</accession>
<dbReference type="EnsemblMetazoa" id="XM_011672384">
    <property type="protein sequence ID" value="XP_011670686"/>
    <property type="gene ID" value="LOC115918041"/>
</dbReference>
<dbReference type="InParanoid" id="A0A7M7HNI5"/>
<name>A0A7M7HNI5_STRPU</name>
<dbReference type="RefSeq" id="XP_003729953.2">
    <property type="nucleotide sequence ID" value="XM_003729905.3"/>
</dbReference>
<dbReference type="PROSITE" id="PS00022">
    <property type="entry name" value="EGF_1"/>
    <property type="match status" value="1"/>
</dbReference>
<keyword evidence="2" id="KW-0732">Signal</keyword>
<evidence type="ECO:0000256" key="2">
    <source>
        <dbReference type="SAM" id="SignalP"/>
    </source>
</evidence>
<dbReference type="KEGG" id="spu:115918041"/>
<dbReference type="InterPro" id="IPR000742">
    <property type="entry name" value="EGF"/>
</dbReference>
<dbReference type="PROSITE" id="PS50026">
    <property type="entry name" value="EGF_3"/>
    <property type="match status" value="1"/>
</dbReference>
<feature type="chain" id="PRO_5029522367" description="EGF-like domain-containing protein" evidence="2">
    <location>
        <begin position="20"/>
        <end position="403"/>
    </location>
</feature>
<dbReference type="SMART" id="SM00181">
    <property type="entry name" value="EGF"/>
    <property type="match status" value="1"/>
</dbReference>
<evidence type="ECO:0000259" key="3">
    <source>
        <dbReference type="PROSITE" id="PS50026"/>
    </source>
</evidence>
<protein>
    <recommendedName>
        <fullName evidence="3">EGF-like domain-containing protein</fullName>
    </recommendedName>
</protein>
<proteinExistence type="predicted"/>
<evidence type="ECO:0000313" key="5">
    <source>
        <dbReference type="Proteomes" id="UP000007110"/>
    </source>
</evidence>
<dbReference type="AlphaFoldDB" id="A0A7M7HNI5"/>
<keyword evidence="1" id="KW-0245">EGF-like domain</keyword>
<sequence>MASCLILASALFIVGHSFADRISGDYHVDWDAEWQNHIQQYADYSYPFEQPGVIFPGLTVQDAISTVGKTWHATEMKEVLGIFCRDIAPSLVVPVGQQFISSICDPIFDSLNTNTRIDGFAICDAVYSTLGDPMSARRRRRMTPGKSLMGIGVVRNFNFEKVGHDINRRIFNLHSYDKESICTAFDEFVNSDFSTQRLIQATGEIFLEEAIAQGSQICQHWDAIYDVLRRTDEQPGEGVPDFFQTLMVDVSQLIAEFSGFDNRESLCDALVEATDPLQTHRGYLRDSRVWSLAVDIIHNMVHTLIINDQCTDFGNDVANVIVNLSPYIDFDVIQFYVQMVFDLQSIGEACSFVDDAFAFQGCAADTCANGGLCEYFQGIFSESFRCTCAAGYVGTDCGVEIHE</sequence>
<comment type="caution">
    <text evidence="1">Lacks conserved residue(s) required for the propagation of feature annotation.</text>
</comment>
<dbReference type="PROSITE" id="PS01186">
    <property type="entry name" value="EGF_2"/>
    <property type="match status" value="1"/>
</dbReference>
<dbReference type="KEGG" id="spu:593369"/>
<dbReference type="SUPFAM" id="SSF57196">
    <property type="entry name" value="EGF/Laminin"/>
    <property type="match status" value="1"/>
</dbReference>
<feature type="disulfide bond" evidence="1">
    <location>
        <begin position="388"/>
        <end position="397"/>
    </location>
</feature>
<evidence type="ECO:0000313" key="4">
    <source>
        <dbReference type="EnsemblMetazoa" id="XP_011670686"/>
    </source>
</evidence>
<dbReference type="GeneID" id="593369"/>